<organism evidence="1 2">
    <name type="scientific">Jeotgalibacillus malaysiensis</name>
    <dbReference type="NCBI Taxonomy" id="1508404"/>
    <lineage>
        <taxon>Bacteria</taxon>
        <taxon>Bacillati</taxon>
        <taxon>Bacillota</taxon>
        <taxon>Bacilli</taxon>
        <taxon>Bacillales</taxon>
        <taxon>Caryophanaceae</taxon>
        <taxon>Jeotgalibacillus</taxon>
    </lineage>
</organism>
<accession>A0A0B5B0I0</accession>
<dbReference type="KEGG" id="jeo:JMA_43570"/>
<reference evidence="1 2" key="1">
    <citation type="submission" date="2014-08" db="EMBL/GenBank/DDBJ databases">
        <title>Complete genome of a marine bacteria Jeotgalibacillus malaysiensis.</title>
        <authorList>
            <person name="Yaakop A.S."/>
            <person name="Chan K.-G."/>
            <person name="Goh K.M."/>
        </authorList>
    </citation>
    <scope>NUCLEOTIDE SEQUENCE [LARGE SCALE GENOMIC DNA]</scope>
    <source>
        <strain evidence="1 2">D5</strain>
        <plasmid evidence="2">Plasmid</plasmid>
    </source>
</reference>
<protein>
    <submittedName>
        <fullName evidence="1">Uncharacterized protein</fullName>
    </submittedName>
</protein>
<proteinExistence type="predicted"/>
<dbReference type="EMBL" id="CP009417">
    <property type="protein sequence ID" value="AJD93674.1"/>
    <property type="molecule type" value="Genomic_DNA"/>
</dbReference>
<evidence type="ECO:0000313" key="1">
    <source>
        <dbReference type="EMBL" id="AJD93674.1"/>
    </source>
</evidence>
<keyword evidence="1" id="KW-0614">Plasmid</keyword>
<dbReference type="HOGENOM" id="CLU_2045572_0_0_9"/>
<dbReference type="BioCyc" id="JESP1508404:G14D9-13680-MONOMER"/>
<gene>
    <name evidence="1" type="ORF">JMA_43570</name>
</gene>
<dbReference type="Proteomes" id="UP000031449">
    <property type="component" value="Plasmid unnamed"/>
</dbReference>
<evidence type="ECO:0000313" key="2">
    <source>
        <dbReference type="Proteomes" id="UP000031449"/>
    </source>
</evidence>
<dbReference type="AlphaFoldDB" id="A0A0B5B0I0"/>
<keyword evidence="2" id="KW-1185">Reference proteome</keyword>
<dbReference type="OrthoDB" id="2615908at2"/>
<name>A0A0B5B0I0_9BACL</name>
<geneLocation type="plasmid" evidence="2"/>
<sequence length="132" mass="15888">MELGNLMMGNSRGNFTVNRDWQTQFHEFLDVCGFDNYGHIDDKELDIYKQEETSGNETDVWFENDVFIIRPYYWGDEETFCVRPNFVFKPTGFELQWYKYPFRDSYMNQDISFNTLLDILKQCENSLVPERV</sequence>